<proteinExistence type="predicted"/>
<name>A0A6I3JBD5_9ACTN</name>
<gene>
    <name evidence="1" type="ORF">GGQ22_09705</name>
</gene>
<dbReference type="InterPro" id="IPR001544">
    <property type="entry name" value="Aminotrans_IV"/>
</dbReference>
<dbReference type="Proteomes" id="UP000433406">
    <property type="component" value="Unassembled WGS sequence"/>
</dbReference>
<sequence length="277" mass="29700">MSGPDRHTLDGVEVDAVPPAFALQGYGVYTTFVAVDGSVLDWPRHLDRLTRGTRELWGHELDRAEVGRLVREHLRARPGAASVRVTAYPARLDLHDPAAAAGCRVLVCSGPAAWPPAPTPGLAVRSVEHARELAHLKATHLLTQVRLRREAQLAGYDDALLTTGLTTGPTSGARVLEGVTWSVLVWRGEEVATPDGGDLLDSVTVAALLEVATGLGRRPVRRPVRLAELVEADLVLAVNVHHPARPVVRLDEHELAVDQDLLAAVADGFGALPRDLV</sequence>
<evidence type="ECO:0000313" key="2">
    <source>
        <dbReference type="Proteomes" id="UP000433406"/>
    </source>
</evidence>
<dbReference type="Pfam" id="PF01063">
    <property type="entry name" value="Aminotran_4"/>
    <property type="match status" value="1"/>
</dbReference>
<reference evidence="1 2" key="1">
    <citation type="submission" date="2019-10" db="EMBL/GenBank/DDBJ databases">
        <title>Nocardioides novel species isolated from the excrement of Marmot.</title>
        <authorList>
            <person name="Zhang G."/>
        </authorList>
    </citation>
    <scope>NUCLEOTIDE SEQUENCE [LARGE SCALE GENOMIC DNA]</scope>
    <source>
        <strain evidence="2">zg-579</strain>
    </source>
</reference>
<dbReference type="Gene3D" id="3.30.470.10">
    <property type="match status" value="1"/>
</dbReference>
<protein>
    <recommendedName>
        <fullName evidence="3">Aminotransferase IV</fullName>
    </recommendedName>
</protein>
<dbReference type="InterPro" id="IPR036038">
    <property type="entry name" value="Aminotransferase-like"/>
</dbReference>
<dbReference type="AlphaFoldDB" id="A0A6I3JBD5"/>
<evidence type="ECO:0008006" key="3">
    <source>
        <dbReference type="Google" id="ProtNLM"/>
    </source>
</evidence>
<comment type="caution">
    <text evidence="1">The sequence shown here is derived from an EMBL/GenBank/DDBJ whole genome shotgun (WGS) entry which is preliminary data.</text>
</comment>
<keyword evidence="2" id="KW-1185">Reference proteome</keyword>
<organism evidence="1 2">
    <name type="scientific">Nocardioides marmotae</name>
    <dbReference type="NCBI Taxonomy" id="2663857"/>
    <lineage>
        <taxon>Bacteria</taxon>
        <taxon>Bacillati</taxon>
        <taxon>Actinomycetota</taxon>
        <taxon>Actinomycetes</taxon>
        <taxon>Propionibacteriales</taxon>
        <taxon>Nocardioidaceae</taxon>
        <taxon>Nocardioides</taxon>
    </lineage>
</organism>
<dbReference type="Gene3D" id="3.20.10.10">
    <property type="entry name" value="D-amino Acid Aminotransferase, subunit A, domain 2"/>
    <property type="match status" value="1"/>
</dbReference>
<dbReference type="EMBL" id="WLCI01000010">
    <property type="protein sequence ID" value="MTB95359.1"/>
    <property type="molecule type" value="Genomic_DNA"/>
</dbReference>
<dbReference type="GO" id="GO:0003824">
    <property type="term" value="F:catalytic activity"/>
    <property type="evidence" value="ECO:0007669"/>
    <property type="project" value="InterPro"/>
</dbReference>
<dbReference type="InterPro" id="IPR043132">
    <property type="entry name" value="BCAT-like_C"/>
</dbReference>
<dbReference type="SUPFAM" id="SSF56752">
    <property type="entry name" value="D-aminoacid aminotransferase-like PLP-dependent enzymes"/>
    <property type="match status" value="1"/>
</dbReference>
<dbReference type="InterPro" id="IPR043131">
    <property type="entry name" value="BCAT-like_N"/>
</dbReference>
<accession>A0A6I3JBD5</accession>
<evidence type="ECO:0000313" key="1">
    <source>
        <dbReference type="EMBL" id="MTB95359.1"/>
    </source>
</evidence>
<dbReference type="RefSeq" id="WP_154614984.1">
    <property type="nucleotide sequence ID" value="NZ_CP053660.1"/>
</dbReference>